<organism evidence="2 3">
    <name type="scientific">Astrephomene gubernaculifera</name>
    <dbReference type="NCBI Taxonomy" id="47775"/>
    <lineage>
        <taxon>Eukaryota</taxon>
        <taxon>Viridiplantae</taxon>
        <taxon>Chlorophyta</taxon>
        <taxon>core chlorophytes</taxon>
        <taxon>Chlorophyceae</taxon>
        <taxon>CS clade</taxon>
        <taxon>Chlamydomonadales</taxon>
        <taxon>Astrephomenaceae</taxon>
        <taxon>Astrephomene</taxon>
    </lineage>
</organism>
<dbReference type="PANTHER" id="PTHR48100:SF1">
    <property type="entry name" value="HISTIDINE PHOSPHATASE FAMILY PROTEIN-RELATED"/>
    <property type="match status" value="1"/>
</dbReference>
<feature type="region of interest" description="Disordered" evidence="1">
    <location>
        <begin position="244"/>
        <end position="273"/>
    </location>
</feature>
<dbReference type="Proteomes" id="UP001054857">
    <property type="component" value="Unassembled WGS sequence"/>
</dbReference>
<evidence type="ECO:0008006" key="4">
    <source>
        <dbReference type="Google" id="ProtNLM"/>
    </source>
</evidence>
<keyword evidence="3" id="KW-1185">Reference proteome</keyword>
<proteinExistence type="predicted"/>
<gene>
    <name evidence="2" type="ORF">Agub_g4823</name>
</gene>
<name>A0AAD3HK73_9CHLO</name>
<comment type="caution">
    <text evidence="2">The sequence shown here is derived from an EMBL/GenBank/DDBJ whole genome shotgun (WGS) entry which is preliminary data.</text>
</comment>
<dbReference type="Gene3D" id="3.40.50.1240">
    <property type="entry name" value="Phosphoglycerate mutase-like"/>
    <property type="match status" value="1"/>
</dbReference>
<protein>
    <recommendedName>
        <fullName evidence="4">Phosphoglycerate mutase-like protein</fullName>
    </recommendedName>
</protein>
<dbReference type="PANTHER" id="PTHR48100">
    <property type="entry name" value="BROAD-SPECIFICITY PHOSPHATASE YOR283W-RELATED"/>
    <property type="match status" value="1"/>
</dbReference>
<dbReference type="EMBL" id="BMAR01000006">
    <property type="protein sequence ID" value="GFR43713.1"/>
    <property type="molecule type" value="Genomic_DNA"/>
</dbReference>
<evidence type="ECO:0000313" key="2">
    <source>
        <dbReference type="EMBL" id="GFR43713.1"/>
    </source>
</evidence>
<evidence type="ECO:0000313" key="3">
    <source>
        <dbReference type="Proteomes" id="UP001054857"/>
    </source>
</evidence>
<dbReference type="InterPro" id="IPR029033">
    <property type="entry name" value="His_PPase_superfam"/>
</dbReference>
<sequence>MEPGERTWGRGPLDFVGGRCPDVTLLAWETTSLLSHDPWVTSHLGVTYSASHVPAAVPSSATRMLPGSICCWGLSLPQLSLQALQPSSPALLRTRVFPSQPLSHPPIPVVVAFTPPFHSHALPPLTLQEQLGVHPCDRRSAVSEYRSRFPAVDFSLIQPEEDVLWHPERREGREELRRRGLAFLSWLASRPERNIAVVTHSSFLFFTMSCFGHGSWVAPSVMGEMHRWYDNCEMRSVVLCDEGGGGEGGERREGDPWHFAGGVHAGEEVVGKQ</sequence>
<dbReference type="GO" id="GO:0005737">
    <property type="term" value="C:cytoplasm"/>
    <property type="evidence" value="ECO:0007669"/>
    <property type="project" value="TreeGrafter"/>
</dbReference>
<accession>A0AAD3HK73</accession>
<dbReference type="AlphaFoldDB" id="A0AAD3HK73"/>
<dbReference type="GO" id="GO:0016791">
    <property type="term" value="F:phosphatase activity"/>
    <property type="evidence" value="ECO:0007669"/>
    <property type="project" value="TreeGrafter"/>
</dbReference>
<dbReference type="InterPro" id="IPR050275">
    <property type="entry name" value="PGM_Phosphatase"/>
</dbReference>
<evidence type="ECO:0000256" key="1">
    <source>
        <dbReference type="SAM" id="MobiDB-lite"/>
    </source>
</evidence>
<dbReference type="SUPFAM" id="SSF53254">
    <property type="entry name" value="Phosphoglycerate mutase-like"/>
    <property type="match status" value="1"/>
</dbReference>
<reference evidence="2 3" key="1">
    <citation type="journal article" date="2021" name="Sci. Rep.">
        <title>Genome sequencing of the multicellular alga Astrephomene provides insights into convergent evolution of germ-soma differentiation.</title>
        <authorList>
            <person name="Yamashita S."/>
            <person name="Yamamoto K."/>
            <person name="Matsuzaki R."/>
            <person name="Suzuki S."/>
            <person name="Yamaguchi H."/>
            <person name="Hirooka S."/>
            <person name="Minakuchi Y."/>
            <person name="Miyagishima S."/>
            <person name="Kawachi M."/>
            <person name="Toyoda A."/>
            <person name="Nozaki H."/>
        </authorList>
    </citation>
    <scope>NUCLEOTIDE SEQUENCE [LARGE SCALE GENOMIC DNA]</scope>
    <source>
        <strain evidence="2 3">NIES-4017</strain>
    </source>
</reference>